<dbReference type="EMBL" id="LLXZ01000233">
    <property type="protein sequence ID" value="KRQ92811.1"/>
    <property type="molecule type" value="Genomic_DNA"/>
</dbReference>
<protein>
    <recommendedName>
        <fullName evidence="7">Acid stress chaperone HdeB</fullName>
    </recommendedName>
</protein>
<evidence type="ECO:0000256" key="1">
    <source>
        <dbReference type="ARBA" id="ARBA00022729"/>
    </source>
</evidence>
<name>A0A0R3KBH2_9BRAD</name>
<keyword evidence="1 4" id="KW-0732">Signal</keyword>
<evidence type="ECO:0000313" key="5">
    <source>
        <dbReference type="EMBL" id="KRQ92811.1"/>
    </source>
</evidence>
<keyword evidence="6" id="KW-1185">Reference proteome</keyword>
<evidence type="ECO:0008006" key="7">
    <source>
        <dbReference type="Google" id="ProtNLM"/>
    </source>
</evidence>
<proteinExistence type="predicted"/>
<evidence type="ECO:0000313" key="6">
    <source>
        <dbReference type="Proteomes" id="UP000050863"/>
    </source>
</evidence>
<gene>
    <name evidence="5" type="ORF">CQ12_40545</name>
</gene>
<evidence type="ECO:0000256" key="4">
    <source>
        <dbReference type="SAM" id="SignalP"/>
    </source>
</evidence>
<comment type="caution">
    <text evidence="5">The sequence shown here is derived from an EMBL/GenBank/DDBJ whole genome shotgun (WGS) entry which is preliminary data.</text>
</comment>
<dbReference type="InterPro" id="IPR038303">
    <property type="entry name" value="HdeA/HdeB_sf"/>
</dbReference>
<dbReference type="Proteomes" id="UP000050863">
    <property type="component" value="Unassembled WGS sequence"/>
</dbReference>
<evidence type="ECO:0000256" key="3">
    <source>
        <dbReference type="ARBA" id="ARBA00023186"/>
    </source>
</evidence>
<accession>A0A0R3KBH2</accession>
<feature type="signal peptide" evidence="4">
    <location>
        <begin position="1"/>
        <end position="23"/>
    </location>
</feature>
<sequence>MRMSKLIAAMLAASLLAWSQAAAEDKMVVDMSKMTCGELTKLGFQDFAGVTMWLSGYYNASVRNTTIDLYQFAQAAKTVKDFCATSPRATVMSAAERALGIKMPRARS</sequence>
<organism evidence="5 6">
    <name type="scientific">Bradyrhizobium jicamae</name>
    <dbReference type="NCBI Taxonomy" id="280332"/>
    <lineage>
        <taxon>Bacteria</taxon>
        <taxon>Pseudomonadati</taxon>
        <taxon>Pseudomonadota</taxon>
        <taxon>Alphaproteobacteria</taxon>
        <taxon>Hyphomicrobiales</taxon>
        <taxon>Nitrobacteraceae</taxon>
        <taxon>Bradyrhizobium</taxon>
    </lineage>
</organism>
<dbReference type="InterPro" id="IPR010486">
    <property type="entry name" value="HNS-dep_expression_A/B"/>
</dbReference>
<keyword evidence="2" id="KW-0574">Periplasm</keyword>
<dbReference type="RefSeq" id="WP_057840904.1">
    <property type="nucleotide sequence ID" value="NZ_LLXZ01000233.1"/>
</dbReference>
<dbReference type="AlphaFoldDB" id="A0A0R3KBH2"/>
<dbReference type="Pfam" id="PF06411">
    <property type="entry name" value="HdeA"/>
    <property type="match status" value="1"/>
</dbReference>
<dbReference type="OrthoDB" id="8243561at2"/>
<keyword evidence="3" id="KW-0143">Chaperone</keyword>
<evidence type="ECO:0000256" key="2">
    <source>
        <dbReference type="ARBA" id="ARBA00022764"/>
    </source>
</evidence>
<feature type="chain" id="PRO_5006441944" description="Acid stress chaperone HdeB" evidence="4">
    <location>
        <begin position="24"/>
        <end position="108"/>
    </location>
</feature>
<dbReference type="Gene3D" id="1.10.890.10">
    <property type="entry name" value="HNS-dependent expression A"/>
    <property type="match status" value="1"/>
</dbReference>
<reference evidence="5 6" key="1">
    <citation type="submission" date="2014-03" db="EMBL/GenBank/DDBJ databases">
        <title>Bradyrhizobium valentinum sp. nov., isolated from effective nodules of Lupinus mariae-josephae, a lupine endemic of basic-lime soils in Eastern Spain.</title>
        <authorList>
            <person name="Duran D."/>
            <person name="Rey L."/>
            <person name="Navarro A."/>
            <person name="Busquets A."/>
            <person name="Imperial J."/>
            <person name="Ruiz-Argueso T."/>
        </authorList>
    </citation>
    <scope>NUCLEOTIDE SEQUENCE [LARGE SCALE GENOMIC DNA]</scope>
    <source>
        <strain evidence="5 6">PAC68</strain>
    </source>
</reference>